<evidence type="ECO:0000313" key="2">
    <source>
        <dbReference type="Proteomes" id="UP000633136"/>
    </source>
</evidence>
<dbReference type="RefSeq" id="WP_188683556.1">
    <property type="nucleotide sequence ID" value="NZ_BMIS01000004.1"/>
</dbReference>
<reference evidence="1" key="1">
    <citation type="journal article" date="2014" name="Int. J. Syst. Evol. Microbiol.">
        <title>Complete genome sequence of Corynebacterium casei LMG S-19264T (=DSM 44701T), isolated from a smear-ripened cheese.</title>
        <authorList>
            <consortium name="US DOE Joint Genome Institute (JGI-PGF)"/>
            <person name="Walter F."/>
            <person name="Albersmeier A."/>
            <person name="Kalinowski J."/>
            <person name="Ruckert C."/>
        </authorList>
    </citation>
    <scope>NUCLEOTIDE SEQUENCE</scope>
    <source>
        <strain evidence="1">CGMCC 1.15388</strain>
    </source>
</reference>
<reference evidence="1" key="2">
    <citation type="submission" date="2020-09" db="EMBL/GenBank/DDBJ databases">
        <authorList>
            <person name="Sun Q."/>
            <person name="Zhou Y."/>
        </authorList>
    </citation>
    <scope>NUCLEOTIDE SEQUENCE</scope>
    <source>
        <strain evidence="1">CGMCC 1.15388</strain>
    </source>
</reference>
<keyword evidence="1" id="KW-0547">Nucleotide-binding</keyword>
<dbReference type="Pfam" id="PF11305">
    <property type="entry name" value="DUF3107"/>
    <property type="match status" value="1"/>
</dbReference>
<keyword evidence="2" id="KW-1185">Reference proteome</keyword>
<comment type="caution">
    <text evidence="1">The sequence shown here is derived from an EMBL/GenBank/DDBJ whole genome shotgun (WGS) entry which is preliminary data.</text>
</comment>
<organism evidence="1 2">
    <name type="scientific">Nesterenkonia cremea</name>
    <dbReference type="NCBI Taxonomy" id="1882340"/>
    <lineage>
        <taxon>Bacteria</taxon>
        <taxon>Bacillati</taxon>
        <taxon>Actinomycetota</taxon>
        <taxon>Actinomycetes</taxon>
        <taxon>Micrococcales</taxon>
        <taxon>Micrococcaceae</taxon>
        <taxon>Nesterenkonia</taxon>
    </lineage>
</organism>
<protein>
    <submittedName>
        <fullName evidence="1">ATP-binding protein</fullName>
    </submittedName>
</protein>
<dbReference type="InterPro" id="IPR021456">
    <property type="entry name" value="DUF3107"/>
</dbReference>
<keyword evidence="1" id="KW-0067">ATP-binding</keyword>
<dbReference type="EMBL" id="BMIS01000004">
    <property type="protein sequence ID" value="GGE65617.1"/>
    <property type="molecule type" value="Genomic_DNA"/>
</dbReference>
<dbReference type="AlphaFoldDB" id="A0A917EQD2"/>
<sequence>MEVRIGVQHVSREIVVETDAKPEDVEKIVAEALESGKTLLTLEDRREKKIVVPVSSIGYVEIGSDTKQTVGFAAAVNG</sequence>
<gene>
    <name evidence="1" type="ORF">GCM10011401_11090</name>
</gene>
<accession>A0A917EQD2</accession>
<dbReference type="GO" id="GO:0005524">
    <property type="term" value="F:ATP binding"/>
    <property type="evidence" value="ECO:0007669"/>
    <property type="project" value="UniProtKB-KW"/>
</dbReference>
<proteinExistence type="predicted"/>
<evidence type="ECO:0000313" key="1">
    <source>
        <dbReference type="EMBL" id="GGE65617.1"/>
    </source>
</evidence>
<name>A0A917EQD2_9MICC</name>
<dbReference type="Proteomes" id="UP000633136">
    <property type="component" value="Unassembled WGS sequence"/>
</dbReference>